<evidence type="ECO:0000313" key="3">
    <source>
        <dbReference type="EMBL" id="MEP7730163.1"/>
    </source>
</evidence>
<name>A0ABV0L3T4_9GAMM</name>
<evidence type="ECO:0000256" key="1">
    <source>
        <dbReference type="ARBA" id="ARBA00005953"/>
    </source>
</evidence>
<dbReference type="Gene3D" id="3.10.129.10">
    <property type="entry name" value="Hotdog Thioesterase"/>
    <property type="match status" value="1"/>
</dbReference>
<reference evidence="3 4" key="1">
    <citation type="submission" date="2024-05" db="EMBL/GenBank/DDBJ databases">
        <authorList>
            <person name="Busch G.E."/>
            <person name="Sharma I."/>
        </authorList>
    </citation>
    <scope>NUCLEOTIDE SEQUENCE [LARGE SCALE GENOMIC DNA]</scope>
    <source>
        <strain evidence="3 4">23GB23</strain>
    </source>
</reference>
<dbReference type="Proteomes" id="UP001471651">
    <property type="component" value="Unassembled WGS sequence"/>
</dbReference>
<dbReference type="PANTHER" id="PTHR31793:SF27">
    <property type="entry name" value="NOVEL THIOESTERASE SUPERFAMILY DOMAIN AND SAPOSIN A-TYPE DOMAIN CONTAINING PROTEIN (0610012H03RIK)"/>
    <property type="match status" value="1"/>
</dbReference>
<dbReference type="PANTHER" id="PTHR31793">
    <property type="entry name" value="4-HYDROXYBENZOYL-COA THIOESTERASE FAMILY MEMBER"/>
    <property type="match status" value="1"/>
</dbReference>
<evidence type="ECO:0000313" key="4">
    <source>
        <dbReference type="Proteomes" id="UP001471651"/>
    </source>
</evidence>
<keyword evidence="4" id="KW-1185">Reference proteome</keyword>
<dbReference type="EMBL" id="JBDYKN010000010">
    <property type="protein sequence ID" value="MEP7730163.1"/>
    <property type="molecule type" value="Genomic_DNA"/>
</dbReference>
<dbReference type="Pfam" id="PF13279">
    <property type="entry name" value="4HBT_2"/>
    <property type="match status" value="1"/>
</dbReference>
<dbReference type="CDD" id="cd00586">
    <property type="entry name" value="4HBT"/>
    <property type="match status" value="1"/>
</dbReference>
<dbReference type="RefSeq" id="WP_348577186.1">
    <property type="nucleotide sequence ID" value="NZ_JBDYKN010000010.1"/>
</dbReference>
<gene>
    <name evidence="3" type="ORF">ABKW32_11940</name>
</gene>
<comment type="similarity">
    <text evidence="1">Belongs to the 4-hydroxybenzoyl-CoA thioesterase family.</text>
</comment>
<comment type="caution">
    <text evidence="3">The sequence shown here is derived from an EMBL/GenBank/DDBJ whole genome shotgun (WGS) entry which is preliminary data.</text>
</comment>
<dbReference type="InterPro" id="IPR050563">
    <property type="entry name" value="4-hydroxybenzoyl-CoA_TE"/>
</dbReference>
<dbReference type="SUPFAM" id="SSF54637">
    <property type="entry name" value="Thioesterase/thiol ester dehydrase-isomerase"/>
    <property type="match status" value="1"/>
</dbReference>
<protein>
    <submittedName>
        <fullName evidence="3">Acyl-CoA thioesterase</fullName>
        <ecNumber evidence="3">3.1.2.-</ecNumber>
    </submittedName>
</protein>
<proteinExistence type="inferred from homology"/>
<dbReference type="GO" id="GO:0016787">
    <property type="term" value="F:hydrolase activity"/>
    <property type="evidence" value="ECO:0007669"/>
    <property type="project" value="UniProtKB-KW"/>
</dbReference>
<dbReference type="EC" id="3.1.2.-" evidence="3"/>
<dbReference type="InterPro" id="IPR029069">
    <property type="entry name" value="HotDog_dom_sf"/>
</dbReference>
<keyword evidence="2 3" id="KW-0378">Hydrolase</keyword>
<accession>A0ABV0L3T4</accession>
<sequence>MIDVEIELEIPFHDVDAIRVAWHGHYAKYMEIARCKLMDKINYNIVEMEASGYVWPVIDMRIRYAHPLIFGQIFKVRATLTEWENRLKVDYVFFDAETDKRLTKAYTIQVAVETASGEMQYASPPILLERLGVSI</sequence>
<organism evidence="3 4">
    <name type="scientific">Marinomonas primoryensis</name>
    <dbReference type="NCBI Taxonomy" id="178399"/>
    <lineage>
        <taxon>Bacteria</taxon>
        <taxon>Pseudomonadati</taxon>
        <taxon>Pseudomonadota</taxon>
        <taxon>Gammaproteobacteria</taxon>
        <taxon>Oceanospirillales</taxon>
        <taxon>Oceanospirillaceae</taxon>
        <taxon>Marinomonas</taxon>
    </lineage>
</organism>
<evidence type="ECO:0000256" key="2">
    <source>
        <dbReference type="ARBA" id="ARBA00022801"/>
    </source>
</evidence>